<dbReference type="Pfam" id="PF07963">
    <property type="entry name" value="N_methyl"/>
    <property type="match status" value="1"/>
</dbReference>
<dbReference type="AlphaFoldDB" id="A0AAE6WS15"/>
<evidence type="ECO:0000313" key="7">
    <source>
        <dbReference type="Proteomes" id="UP000503505"/>
    </source>
</evidence>
<evidence type="ECO:0000256" key="4">
    <source>
        <dbReference type="ARBA" id="ARBA00022989"/>
    </source>
</evidence>
<proteinExistence type="predicted"/>
<dbReference type="RefSeq" id="WP_163170814.1">
    <property type="nucleotide sequence ID" value="NZ_CP044463.1"/>
</dbReference>
<evidence type="ECO:0000256" key="1">
    <source>
        <dbReference type="ARBA" id="ARBA00004167"/>
    </source>
</evidence>
<dbReference type="GO" id="GO:0015628">
    <property type="term" value="P:protein secretion by the type II secretion system"/>
    <property type="evidence" value="ECO:0007669"/>
    <property type="project" value="InterPro"/>
</dbReference>
<dbReference type="PANTHER" id="PTHR30093:SF44">
    <property type="entry name" value="TYPE II SECRETION SYSTEM CORE PROTEIN G"/>
    <property type="match status" value="1"/>
</dbReference>
<comment type="subcellular location">
    <subcellularLocation>
        <location evidence="1">Membrane</location>
        <topology evidence="1">Single-pass membrane protein</topology>
    </subcellularLocation>
</comment>
<evidence type="ECO:0000256" key="3">
    <source>
        <dbReference type="ARBA" id="ARBA00022692"/>
    </source>
</evidence>
<dbReference type="InterPro" id="IPR012902">
    <property type="entry name" value="N_methyl_site"/>
</dbReference>
<gene>
    <name evidence="6" type="ORF">FSC10_01880</name>
</gene>
<dbReference type="InterPro" id="IPR002416">
    <property type="entry name" value="T2SS_protein-GspH"/>
</dbReference>
<dbReference type="EMBL" id="CP044463">
    <property type="protein sequence ID" value="QIC66195.1"/>
    <property type="molecule type" value="Genomic_DNA"/>
</dbReference>
<dbReference type="PANTHER" id="PTHR30093">
    <property type="entry name" value="GENERAL SECRETION PATHWAY PROTEIN G"/>
    <property type="match status" value="1"/>
</dbReference>
<sequence length="136" mass="15190">MRKSGFTLIELMIVIVILAILAAIALPSYAAYVRKNHEKLVLQKISELSLGLEKEKSRNFSYENFSETSATIKKNKTSSEVIYNIIVTPSFQTWTIKGCVNRSLDNASLYKNFAANSKGMKCEWSDNSCAVPAKCL</sequence>
<dbReference type="NCBIfam" id="TIGR02532">
    <property type="entry name" value="IV_pilin_GFxxxE"/>
    <property type="match status" value="1"/>
</dbReference>
<name>A0AAE6WS15_9GAMM</name>
<keyword evidence="2" id="KW-0488">Methylation</keyword>
<evidence type="ECO:0000256" key="5">
    <source>
        <dbReference type="ARBA" id="ARBA00023136"/>
    </source>
</evidence>
<dbReference type="Gene3D" id="3.30.700.10">
    <property type="entry name" value="Glycoprotein, Type 4 Pilin"/>
    <property type="match status" value="1"/>
</dbReference>
<dbReference type="GO" id="GO:0016020">
    <property type="term" value="C:membrane"/>
    <property type="evidence" value="ECO:0007669"/>
    <property type="project" value="UniProtKB-SubCell"/>
</dbReference>
<dbReference type="SUPFAM" id="SSF54523">
    <property type="entry name" value="Pili subunits"/>
    <property type="match status" value="1"/>
</dbReference>
<evidence type="ECO:0000256" key="2">
    <source>
        <dbReference type="ARBA" id="ARBA00022481"/>
    </source>
</evidence>
<dbReference type="PROSITE" id="PS00409">
    <property type="entry name" value="PROKAR_NTER_METHYL"/>
    <property type="match status" value="1"/>
</dbReference>
<organism evidence="6 7">
    <name type="scientific">Acinetobacter schindleri</name>
    <dbReference type="NCBI Taxonomy" id="108981"/>
    <lineage>
        <taxon>Bacteria</taxon>
        <taxon>Pseudomonadati</taxon>
        <taxon>Pseudomonadota</taxon>
        <taxon>Gammaproteobacteria</taxon>
        <taxon>Moraxellales</taxon>
        <taxon>Moraxellaceae</taxon>
        <taxon>Acinetobacter</taxon>
    </lineage>
</organism>
<dbReference type="PRINTS" id="PR00885">
    <property type="entry name" value="BCTERIALGSPH"/>
</dbReference>
<keyword evidence="3" id="KW-0812">Transmembrane</keyword>
<keyword evidence="4" id="KW-1133">Transmembrane helix</keyword>
<dbReference type="Proteomes" id="UP000503505">
    <property type="component" value="Chromosome"/>
</dbReference>
<evidence type="ECO:0000313" key="6">
    <source>
        <dbReference type="EMBL" id="QIC66195.1"/>
    </source>
</evidence>
<accession>A0AAE6WS15</accession>
<dbReference type="GO" id="GO:0015627">
    <property type="term" value="C:type II protein secretion system complex"/>
    <property type="evidence" value="ECO:0007669"/>
    <property type="project" value="InterPro"/>
</dbReference>
<keyword evidence="5" id="KW-0472">Membrane</keyword>
<protein>
    <submittedName>
        <fullName evidence="6">Prepilin-type N-terminal cleavage/methylation domain-containing protein</fullName>
    </submittedName>
</protein>
<reference evidence="6 7" key="1">
    <citation type="submission" date="2019-09" db="EMBL/GenBank/DDBJ databases">
        <title>Non-baumannii Acinetobacter spp. carrying blaNDM-1 isolated in China.</title>
        <authorList>
            <person name="Cui C."/>
            <person name="Chen C."/>
            <person name="Sun J."/>
            <person name="Liu Y."/>
        </authorList>
    </citation>
    <scope>NUCLEOTIDE SEQUENCE [LARGE SCALE GENOMIC DNA]</scope>
    <source>
        <strain evidence="6 7">HZE23-1</strain>
    </source>
</reference>
<dbReference type="InterPro" id="IPR045584">
    <property type="entry name" value="Pilin-like"/>
</dbReference>